<protein>
    <submittedName>
        <fullName evidence="1">Uncharacterized protein</fullName>
    </submittedName>
</protein>
<organism evidence="1 2">
    <name type="scientific">Cardiobacterium valvarum F0432</name>
    <dbReference type="NCBI Taxonomy" id="797473"/>
    <lineage>
        <taxon>Bacteria</taxon>
        <taxon>Pseudomonadati</taxon>
        <taxon>Pseudomonadota</taxon>
        <taxon>Gammaproteobacteria</taxon>
        <taxon>Cardiobacteriales</taxon>
        <taxon>Cardiobacteriaceae</taxon>
        <taxon>Cardiobacterium</taxon>
    </lineage>
</organism>
<evidence type="ECO:0000313" key="2">
    <source>
        <dbReference type="Proteomes" id="UP000004750"/>
    </source>
</evidence>
<dbReference type="Proteomes" id="UP000004750">
    <property type="component" value="Unassembled WGS sequence"/>
</dbReference>
<dbReference type="STRING" id="797473.HMPREF9080_00452"/>
<sequence length="93" mass="9324">MLRAVAVQAKQLGISSVRRGMRVGNEFKQGFGVVGGDVRVGVGTTESGGVGGAGEGGIRIGAQGFAFDADVAVSEGQGVHGGWSVGVRRHDSV</sequence>
<name>G9ZCH5_9GAMM</name>
<comment type="caution">
    <text evidence="1">The sequence shown here is derived from an EMBL/GenBank/DDBJ whole genome shotgun (WGS) entry which is preliminary data.</text>
</comment>
<accession>G9ZCH5</accession>
<dbReference type="EMBL" id="AGCM01000022">
    <property type="protein sequence ID" value="EHM55790.1"/>
    <property type="molecule type" value="Genomic_DNA"/>
</dbReference>
<evidence type="ECO:0000313" key="1">
    <source>
        <dbReference type="EMBL" id="EHM55790.1"/>
    </source>
</evidence>
<dbReference type="AlphaFoldDB" id="G9ZCH5"/>
<proteinExistence type="predicted"/>
<gene>
    <name evidence="1" type="ORF">HMPREF9080_00452</name>
</gene>
<reference evidence="1 2" key="1">
    <citation type="submission" date="2011-08" db="EMBL/GenBank/DDBJ databases">
        <authorList>
            <person name="Weinstock G."/>
            <person name="Sodergren E."/>
            <person name="Clifton S."/>
            <person name="Fulton L."/>
            <person name="Fulton B."/>
            <person name="Courtney L."/>
            <person name="Fronick C."/>
            <person name="Harrison M."/>
            <person name="Strong C."/>
            <person name="Farmer C."/>
            <person name="Delahaunty K."/>
            <person name="Markovic C."/>
            <person name="Hall O."/>
            <person name="Minx P."/>
            <person name="Tomlinson C."/>
            <person name="Mitreva M."/>
            <person name="Hou S."/>
            <person name="Chen J."/>
            <person name="Wollam A."/>
            <person name="Pepin K.H."/>
            <person name="Johnson M."/>
            <person name="Bhonagiri V."/>
            <person name="Zhang X."/>
            <person name="Suruliraj S."/>
            <person name="Warren W."/>
            <person name="Chinwalla A."/>
            <person name="Mardis E.R."/>
            <person name="Wilson R.K."/>
        </authorList>
    </citation>
    <scope>NUCLEOTIDE SEQUENCE [LARGE SCALE GENOMIC DNA]</scope>
    <source>
        <strain evidence="1 2">F0432</strain>
    </source>
</reference>
<dbReference type="HOGENOM" id="CLU_2394387_0_0_6"/>